<gene>
    <name evidence="1" type="ORF">F0225_17620</name>
</gene>
<dbReference type="AlphaFoldDB" id="A0A7Y4A1R9"/>
<dbReference type="RefSeq" id="WP_171362141.1">
    <property type="nucleotide sequence ID" value="NZ_VTXC01000067.1"/>
</dbReference>
<reference evidence="1 2" key="1">
    <citation type="submission" date="2019-09" db="EMBL/GenBank/DDBJ databases">
        <title>Draft genome sequencing and comparative genomics of hatchery-associated Vibrios.</title>
        <authorList>
            <person name="Kehlet-Delgado H."/>
            <person name="Mueller R.S."/>
        </authorList>
    </citation>
    <scope>NUCLEOTIDE SEQUENCE [LARGE SCALE GENOMIC DNA]</scope>
    <source>
        <strain evidence="1 2">99-46-Y</strain>
    </source>
</reference>
<comment type="caution">
    <text evidence="1">The sequence shown here is derived from an EMBL/GenBank/DDBJ whole genome shotgun (WGS) entry which is preliminary data.</text>
</comment>
<protein>
    <submittedName>
        <fullName evidence="1">Uncharacterized protein</fullName>
    </submittedName>
</protein>
<dbReference type="Proteomes" id="UP000565719">
    <property type="component" value="Unassembled WGS sequence"/>
</dbReference>
<evidence type="ECO:0000313" key="1">
    <source>
        <dbReference type="EMBL" id="NOH73142.1"/>
    </source>
</evidence>
<evidence type="ECO:0000313" key="2">
    <source>
        <dbReference type="Proteomes" id="UP000565719"/>
    </source>
</evidence>
<proteinExistence type="predicted"/>
<dbReference type="EMBL" id="VTXC01000067">
    <property type="protein sequence ID" value="NOH73142.1"/>
    <property type="molecule type" value="Genomic_DNA"/>
</dbReference>
<sequence length="305" mass="34083">MYNFTADFRLITDGLITDGLITDGLITMPEEVEFTEEALENFYVSYDGYRVVTRSGLVFEINTDTSAQLTKVTQNWLNDHQNAFDLVLDAYPTKPVIQLGDEGGRWLVAQTRQQVQLAHQGEAIWIGSTTDSQKQVFFIPENGELIRSDRERGSVSLGFYDDAFRNKNIWTLVLKSTQSGMMEAVKLAGVDTLLLATSGRSNKYGLNDFVGQYKTIIVQDSGYSTVIDLSGFNHSQVVTQHEQDRLKLVIDGRTLIMIDNALSSSKNKLALTFAEDTQPIQLLTLLNNLDAYCINGVSKLTTIQN</sequence>
<organism evidence="1 2">
    <name type="scientific">Vibrio pectenicida</name>
    <dbReference type="NCBI Taxonomy" id="62763"/>
    <lineage>
        <taxon>Bacteria</taxon>
        <taxon>Pseudomonadati</taxon>
        <taxon>Pseudomonadota</taxon>
        <taxon>Gammaproteobacteria</taxon>
        <taxon>Vibrionales</taxon>
        <taxon>Vibrionaceae</taxon>
        <taxon>Vibrio</taxon>
    </lineage>
</organism>
<accession>A0A7Y4A1R9</accession>
<name>A0A7Y4A1R9_9VIBR</name>